<dbReference type="InterPro" id="IPR050985">
    <property type="entry name" value="Alpha-glycosidase_related"/>
</dbReference>
<organism evidence="7">
    <name type="scientific">bioreactor metagenome</name>
    <dbReference type="NCBI Taxonomy" id="1076179"/>
    <lineage>
        <taxon>unclassified sequences</taxon>
        <taxon>metagenomes</taxon>
        <taxon>ecological metagenomes</taxon>
    </lineage>
</organism>
<comment type="catalytic activity">
    <reaction evidence="1">
        <text>Hydrolysis of terminal, non-reducing alpha-D-galactose residues in alpha-D-galactosides, including galactose oligosaccharides, galactomannans and galactolipids.</text>
        <dbReference type="EC" id="3.2.1.22"/>
    </reaction>
</comment>
<dbReference type="PROSITE" id="PS00512">
    <property type="entry name" value="ALPHA_GALACTOSIDASE"/>
    <property type="match status" value="1"/>
</dbReference>
<dbReference type="InterPro" id="IPR013780">
    <property type="entry name" value="Glyco_hydro_b"/>
</dbReference>
<dbReference type="InterPro" id="IPR031705">
    <property type="entry name" value="Glyco_hydro_36_C"/>
</dbReference>
<dbReference type="Gene3D" id="2.70.98.60">
    <property type="entry name" value="alpha-galactosidase from lactobacil brevis"/>
    <property type="match status" value="1"/>
</dbReference>
<dbReference type="AlphaFoldDB" id="A0A644X7Q4"/>
<gene>
    <name evidence="7" type="primary">agaA_4</name>
    <name evidence="7" type="ORF">SDC9_58182</name>
</gene>
<feature type="domain" description="Glycosyl hydrolase family 36 C-terminal" evidence="5">
    <location>
        <begin position="646"/>
        <end position="773"/>
    </location>
</feature>
<dbReference type="Gene3D" id="3.20.20.70">
    <property type="entry name" value="Aldolase class I"/>
    <property type="match status" value="1"/>
</dbReference>
<dbReference type="Pfam" id="PF02065">
    <property type="entry name" value="Melibiase"/>
    <property type="match status" value="1"/>
</dbReference>
<evidence type="ECO:0000256" key="2">
    <source>
        <dbReference type="ARBA" id="ARBA00012755"/>
    </source>
</evidence>
<dbReference type="GO" id="GO:0016052">
    <property type="term" value="P:carbohydrate catabolic process"/>
    <property type="evidence" value="ECO:0007669"/>
    <property type="project" value="InterPro"/>
</dbReference>
<dbReference type="PANTHER" id="PTHR43053:SF3">
    <property type="entry name" value="ALPHA-GALACTOSIDASE C-RELATED"/>
    <property type="match status" value="1"/>
</dbReference>
<dbReference type="CDD" id="cd14791">
    <property type="entry name" value="GH36"/>
    <property type="match status" value="1"/>
</dbReference>
<dbReference type="EMBL" id="VSSQ01001886">
    <property type="protein sequence ID" value="MPM11831.1"/>
    <property type="molecule type" value="Genomic_DNA"/>
</dbReference>
<dbReference type="InterPro" id="IPR017853">
    <property type="entry name" value="GH"/>
</dbReference>
<dbReference type="Pfam" id="PF16875">
    <property type="entry name" value="Glyco_hydro_36N"/>
    <property type="match status" value="1"/>
</dbReference>
<dbReference type="InterPro" id="IPR000111">
    <property type="entry name" value="Glyco_hydro_27/36_CS"/>
</dbReference>
<dbReference type="Pfam" id="PF16874">
    <property type="entry name" value="Glyco_hydro_36C"/>
    <property type="match status" value="1"/>
</dbReference>
<keyword evidence="4 7" id="KW-0326">Glycosidase</keyword>
<dbReference type="InterPro" id="IPR031704">
    <property type="entry name" value="Glyco_hydro_36_N"/>
</dbReference>
<proteinExistence type="predicted"/>
<dbReference type="InterPro" id="IPR038417">
    <property type="entry name" value="Alpga-gal_N_sf"/>
</dbReference>
<dbReference type="InterPro" id="IPR013785">
    <property type="entry name" value="Aldolase_TIM"/>
</dbReference>
<dbReference type="EC" id="3.2.1.22" evidence="2"/>
<evidence type="ECO:0000259" key="5">
    <source>
        <dbReference type="Pfam" id="PF16874"/>
    </source>
</evidence>
<evidence type="ECO:0000256" key="4">
    <source>
        <dbReference type="ARBA" id="ARBA00023295"/>
    </source>
</evidence>
<evidence type="ECO:0000256" key="3">
    <source>
        <dbReference type="ARBA" id="ARBA00022801"/>
    </source>
</evidence>
<evidence type="ECO:0000256" key="1">
    <source>
        <dbReference type="ARBA" id="ARBA00001255"/>
    </source>
</evidence>
<dbReference type="SUPFAM" id="SSF51445">
    <property type="entry name" value="(Trans)glycosidases"/>
    <property type="match status" value="1"/>
</dbReference>
<dbReference type="FunFam" id="3.20.20.70:FF:000118">
    <property type="entry name" value="Alpha-galactosidase"/>
    <property type="match status" value="1"/>
</dbReference>
<dbReference type="Gene3D" id="2.60.40.1180">
    <property type="entry name" value="Golgi alpha-mannosidase II"/>
    <property type="match status" value="1"/>
</dbReference>
<sequence length="777" mass="87894">MILDRYPVFQLNTVSTSYLLRIGKFGHPEGVYYGAKIDPSSVDSLLTKQAIQTGSAVLYNAEVDPAYSLDTVRLEWSGVGCGDYRQTPAEIKLGDGSFRTDFVYDSHRILPGCLSMQTLPSAYADPAAADTLEITLKDEIANLTLLLIYTVFTETDVVTRRAVLLNSGTQQAVIRRLMSLQLDLENNGYSLVTLDGAWIKEAHRHDRKLQYGQFVNSSTTGASSNRHNPAFSLYEHGANETYGNVYGFNLVYSGNHLGLAELSPTDLVRVQIGINPHCFEWPLAAGESFETPEAVMTFSDRGFNGMSAHFHDFVNNHIVRGESQNAERPVLINNWEACFFKFTRGKLLRLARQAKRLGVELFVLDDGWFDKRDNDKAGLGDYSVNKKKLPWGMRSFAGEIHRLGLKFGLWFEPEMVTPDSDLFRAHSEYAVQTPNRRALMGRNQLVLDLCNPEVRDYIVDNVSRILDDAGIDYVKWDMNRHISDAYSPLLSCQGEFYHRYIMGLYDILSRIFLPRPKILLESCSSGGNRFDLGMLCFSPQVWSSDDTDPIERLEIQKGLSYFYPLSTMGAHVSASPNQQTLRETALSTRFNVASFGCLGYELDLKHLTRLERKEVRDQIAFYKAHRRVLQYGRMLRHEAVKGNKVYWQCVGENAEESVAGLFQTQVTAAEGNDVLPLSALNPAAEYRIETKPQRIFVRRFGSLLKHILPFDINPNGPLLRWIDRLYSMTDCVETYQASGEILMKGVHLTNQFIGTGYQKDIRMIGDYGSSLYVVRKL</sequence>
<feature type="domain" description="Glycosyl hydrolase family 36 N-terminal" evidence="6">
    <location>
        <begin position="26"/>
        <end position="284"/>
    </location>
</feature>
<protein>
    <recommendedName>
        <fullName evidence="2">alpha-galactosidase</fullName>
        <ecNumber evidence="2">3.2.1.22</ecNumber>
    </recommendedName>
</protein>
<name>A0A644X7Q4_9ZZZZ</name>
<dbReference type="PIRSF" id="PIRSF005536">
    <property type="entry name" value="Agal"/>
    <property type="match status" value="1"/>
</dbReference>
<comment type="caution">
    <text evidence="7">The sequence shown here is derived from an EMBL/GenBank/DDBJ whole genome shotgun (WGS) entry which is preliminary data.</text>
</comment>
<reference evidence="7" key="1">
    <citation type="submission" date="2019-08" db="EMBL/GenBank/DDBJ databases">
        <authorList>
            <person name="Kucharzyk K."/>
            <person name="Murdoch R.W."/>
            <person name="Higgins S."/>
            <person name="Loffler F."/>
        </authorList>
    </citation>
    <scope>NUCLEOTIDE SEQUENCE</scope>
</reference>
<accession>A0A644X7Q4</accession>
<evidence type="ECO:0000259" key="6">
    <source>
        <dbReference type="Pfam" id="PF16875"/>
    </source>
</evidence>
<dbReference type="PRINTS" id="PR00743">
    <property type="entry name" value="GLHYDRLASE36"/>
</dbReference>
<dbReference type="GO" id="GO:0004557">
    <property type="term" value="F:alpha-galactosidase activity"/>
    <property type="evidence" value="ECO:0007669"/>
    <property type="project" value="UniProtKB-EC"/>
</dbReference>
<keyword evidence="3 7" id="KW-0378">Hydrolase</keyword>
<evidence type="ECO:0000313" key="7">
    <source>
        <dbReference type="EMBL" id="MPM11831.1"/>
    </source>
</evidence>
<dbReference type="InterPro" id="IPR002252">
    <property type="entry name" value="Glyco_hydro_36"/>
</dbReference>
<dbReference type="PANTHER" id="PTHR43053">
    <property type="entry name" value="GLYCOSIDASE FAMILY 31"/>
    <property type="match status" value="1"/>
</dbReference>